<dbReference type="CDD" id="cd00657">
    <property type="entry name" value="Ferritin_like"/>
    <property type="match status" value="1"/>
</dbReference>
<accession>A0ABS4EAE8</accession>
<dbReference type="InterPro" id="IPR009078">
    <property type="entry name" value="Ferritin-like_SF"/>
</dbReference>
<comment type="caution">
    <text evidence="1">The sequence shown here is derived from an EMBL/GenBank/DDBJ whole genome shotgun (WGS) entry which is preliminary data.</text>
</comment>
<dbReference type="Proteomes" id="UP000767291">
    <property type="component" value="Unassembled WGS sequence"/>
</dbReference>
<gene>
    <name evidence="1" type="ORF">J2Z43_001308</name>
</gene>
<keyword evidence="2" id="KW-1185">Reference proteome</keyword>
<protein>
    <recommendedName>
        <fullName evidence="3">Ferritin-like domain-containing protein</fullName>
    </recommendedName>
</protein>
<dbReference type="RefSeq" id="WP_209456422.1">
    <property type="nucleotide sequence ID" value="NZ_BAAACS010000002.1"/>
</dbReference>
<dbReference type="EMBL" id="JAGGJX010000002">
    <property type="protein sequence ID" value="MBP1854915.1"/>
    <property type="molecule type" value="Genomic_DNA"/>
</dbReference>
<organism evidence="1 2">
    <name type="scientific">Metaclostridioides mangenotii</name>
    <dbReference type="NCBI Taxonomy" id="1540"/>
    <lineage>
        <taxon>Bacteria</taxon>
        <taxon>Bacillati</taxon>
        <taxon>Bacillota</taxon>
        <taxon>Clostridia</taxon>
        <taxon>Peptostreptococcales</taxon>
        <taxon>Peptostreptococcaceae</taxon>
        <taxon>Metaclostridioides</taxon>
    </lineage>
</organism>
<dbReference type="SUPFAM" id="SSF47240">
    <property type="entry name" value="Ferritin-like"/>
    <property type="match status" value="1"/>
</dbReference>
<proteinExistence type="predicted"/>
<evidence type="ECO:0000313" key="1">
    <source>
        <dbReference type="EMBL" id="MBP1854915.1"/>
    </source>
</evidence>
<evidence type="ECO:0000313" key="2">
    <source>
        <dbReference type="Proteomes" id="UP000767291"/>
    </source>
</evidence>
<evidence type="ECO:0008006" key="3">
    <source>
        <dbReference type="Google" id="ProtNLM"/>
    </source>
</evidence>
<sequence length="161" mass="18653">MPEEFYPNTDQLQNIIYMIGESIISKEKHLQFFQWLIDHVMISELSPIPSLSLSEAKEVIILLEYIRDEELKHLVSLQNLYFRLTGSYPPIYEGVFYPPVNLVAGLENALMENLESVKKYRLIMNGLSSSSDRDTISSIISDELNHINLYNYLLIHFANIV</sequence>
<name>A0ABS4EAE8_9FIRM</name>
<reference evidence="1 2" key="1">
    <citation type="submission" date="2021-03" db="EMBL/GenBank/DDBJ databases">
        <title>Genomic Encyclopedia of Type Strains, Phase IV (KMG-IV): sequencing the most valuable type-strain genomes for metagenomic binning, comparative biology and taxonomic classification.</title>
        <authorList>
            <person name="Goeker M."/>
        </authorList>
    </citation>
    <scope>NUCLEOTIDE SEQUENCE [LARGE SCALE GENOMIC DNA]</scope>
    <source>
        <strain evidence="1 2">DSM 1289</strain>
    </source>
</reference>